<feature type="signal peptide" evidence="2">
    <location>
        <begin position="1"/>
        <end position="18"/>
    </location>
</feature>
<name>A0A923M5Y7_9BURK</name>
<feature type="chain" id="PRO_5037711340" description="Peptidase C-terminal archaeal/bacterial domain-containing protein" evidence="2">
    <location>
        <begin position="19"/>
        <end position="415"/>
    </location>
</feature>
<evidence type="ECO:0008006" key="5">
    <source>
        <dbReference type="Google" id="ProtNLM"/>
    </source>
</evidence>
<evidence type="ECO:0000313" key="3">
    <source>
        <dbReference type="EMBL" id="MBC5764565.1"/>
    </source>
</evidence>
<dbReference type="Proteomes" id="UP000596827">
    <property type="component" value="Unassembled WGS sequence"/>
</dbReference>
<dbReference type="RefSeq" id="WP_187081025.1">
    <property type="nucleotide sequence ID" value="NZ_JACORU010000002.1"/>
</dbReference>
<evidence type="ECO:0000256" key="2">
    <source>
        <dbReference type="SAM" id="SignalP"/>
    </source>
</evidence>
<keyword evidence="2" id="KW-0732">Signal</keyword>
<reference evidence="3" key="1">
    <citation type="submission" date="2020-08" db="EMBL/GenBank/DDBJ databases">
        <title>Ramlibacter sp. GTP1 16S ribosomal RNA gene genome sequencing and assembly.</title>
        <authorList>
            <person name="Kang M."/>
        </authorList>
    </citation>
    <scope>NUCLEOTIDE SEQUENCE</scope>
    <source>
        <strain evidence="3">GTP1</strain>
    </source>
</reference>
<dbReference type="AlphaFoldDB" id="A0A923M5Y7"/>
<dbReference type="Gene3D" id="2.60.120.380">
    <property type="match status" value="1"/>
</dbReference>
<feature type="region of interest" description="Disordered" evidence="1">
    <location>
        <begin position="25"/>
        <end position="44"/>
    </location>
</feature>
<dbReference type="PROSITE" id="PS51257">
    <property type="entry name" value="PROKAR_LIPOPROTEIN"/>
    <property type="match status" value="1"/>
</dbReference>
<dbReference type="EMBL" id="JACORU010000002">
    <property type="protein sequence ID" value="MBC5764565.1"/>
    <property type="molecule type" value="Genomic_DNA"/>
</dbReference>
<organism evidence="3 4">
    <name type="scientific">Ramlibacter albus</name>
    <dbReference type="NCBI Taxonomy" id="2079448"/>
    <lineage>
        <taxon>Bacteria</taxon>
        <taxon>Pseudomonadati</taxon>
        <taxon>Pseudomonadota</taxon>
        <taxon>Betaproteobacteria</taxon>
        <taxon>Burkholderiales</taxon>
        <taxon>Comamonadaceae</taxon>
        <taxon>Ramlibacter</taxon>
    </lineage>
</organism>
<proteinExistence type="predicted"/>
<keyword evidence="4" id="KW-1185">Reference proteome</keyword>
<evidence type="ECO:0000256" key="1">
    <source>
        <dbReference type="SAM" id="MobiDB-lite"/>
    </source>
</evidence>
<sequence length="415" mass="42955">MYRQLAVLAAAIALTACGGGSDVVSSSTLSSPRPVPQAQQAGSTATSEQVRVFVALRGRAPTSAEFATFGTQSGAALGTTLAATLAGTPDTSLSTTVLANLGVTAQTVPPASYTILQDALAQFFAAYGSASRGVIVNNLAGLLANLATDVTWGAPARAFNTMVANAVSVLNGTAVASDCTAAQVTIGLTTTGAWTADDCVDTALNVRYDQYTLQLTSQAAFKAEVTGAEGRQLRIFAADGRIVGAQPSDAFAPAAVNPLQLQYILPAGSYSVRVYSPAATTTGNYTLKLSNNFSTAATGATCMPVTFITYNTTTTQSIAQGTTCSFQGGLEDRYILMMRTGERVTLTLDTTAFAPFLILRDDRTPTSPAVATDRKTTAGRATFSYTATFTGFHEIIVTSNTFTSQGQYTLSVTSP</sequence>
<accession>A0A923M5Y7</accession>
<comment type="caution">
    <text evidence="3">The sequence shown here is derived from an EMBL/GenBank/DDBJ whole genome shotgun (WGS) entry which is preliminary data.</text>
</comment>
<protein>
    <recommendedName>
        <fullName evidence="5">Peptidase C-terminal archaeal/bacterial domain-containing protein</fullName>
    </recommendedName>
</protein>
<evidence type="ECO:0000313" key="4">
    <source>
        <dbReference type="Proteomes" id="UP000596827"/>
    </source>
</evidence>
<gene>
    <name evidence="3" type="ORF">H8R02_08900</name>
</gene>